<dbReference type="PROSITE" id="PS50923">
    <property type="entry name" value="SUSHI"/>
    <property type="match status" value="1"/>
</dbReference>
<reference evidence="4" key="1">
    <citation type="journal article" date="2019" name="bioRxiv">
        <title>The Genome of the Zebra Mussel, Dreissena polymorpha: A Resource for Invasive Species Research.</title>
        <authorList>
            <person name="McCartney M.A."/>
            <person name="Auch B."/>
            <person name="Kono T."/>
            <person name="Mallez S."/>
            <person name="Zhang Y."/>
            <person name="Obille A."/>
            <person name="Becker A."/>
            <person name="Abrahante J.E."/>
            <person name="Garbe J."/>
            <person name="Badalamenti J.P."/>
            <person name="Herman A."/>
            <person name="Mangelson H."/>
            <person name="Liachko I."/>
            <person name="Sullivan S."/>
            <person name="Sone E.D."/>
            <person name="Koren S."/>
            <person name="Silverstein K.A.T."/>
            <person name="Beckman K.B."/>
            <person name="Gohl D.M."/>
        </authorList>
    </citation>
    <scope>NUCLEOTIDE SEQUENCE</scope>
    <source>
        <strain evidence="4">Duluth1</strain>
        <tissue evidence="4">Whole animal</tissue>
    </source>
</reference>
<comment type="caution">
    <text evidence="4">The sequence shown here is derived from an EMBL/GenBank/DDBJ whole genome shotgun (WGS) entry which is preliminary data.</text>
</comment>
<reference evidence="4" key="2">
    <citation type="submission" date="2020-11" db="EMBL/GenBank/DDBJ databases">
        <authorList>
            <person name="McCartney M.A."/>
            <person name="Auch B."/>
            <person name="Kono T."/>
            <person name="Mallez S."/>
            <person name="Becker A."/>
            <person name="Gohl D.M."/>
            <person name="Silverstein K.A.T."/>
            <person name="Koren S."/>
            <person name="Bechman K.B."/>
            <person name="Herman A."/>
            <person name="Abrahante J.E."/>
            <person name="Garbe J."/>
        </authorList>
    </citation>
    <scope>NUCLEOTIDE SEQUENCE</scope>
    <source>
        <strain evidence="4">Duluth1</strain>
        <tissue evidence="4">Whole animal</tissue>
    </source>
</reference>
<gene>
    <name evidence="4" type="ORF">DPMN_154694</name>
</gene>
<accession>A0A9D4J778</accession>
<keyword evidence="5" id="KW-1185">Reference proteome</keyword>
<protein>
    <recommendedName>
        <fullName evidence="3">Sushi domain-containing protein</fullName>
    </recommendedName>
</protein>
<evidence type="ECO:0000256" key="2">
    <source>
        <dbReference type="PROSITE-ProRule" id="PRU00302"/>
    </source>
</evidence>
<dbReference type="CDD" id="cd00033">
    <property type="entry name" value="CCP"/>
    <property type="match status" value="1"/>
</dbReference>
<dbReference type="SUPFAM" id="SSF57535">
    <property type="entry name" value="Complement control module/SCR domain"/>
    <property type="match status" value="1"/>
</dbReference>
<evidence type="ECO:0000259" key="3">
    <source>
        <dbReference type="PROSITE" id="PS50923"/>
    </source>
</evidence>
<dbReference type="InterPro" id="IPR035976">
    <property type="entry name" value="Sushi/SCR/CCP_sf"/>
</dbReference>
<dbReference type="Gene3D" id="2.10.70.10">
    <property type="entry name" value="Complement Module, domain 1"/>
    <property type="match status" value="1"/>
</dbReference>
<dbReference type="EMBL" id="JAIWYP010000007">
    <property type="protein sequence ID" value="KAH3801050.1"/>
    <property type="molecule type" value="Genomic_DNA"/>
</dbReference>
<dbReference type="AlphaFoldDB" id="A0A9D4J778"/>
<evidence type="ECO:0000313" key="5">
    <source>
        <dbReference type="Proteomes" id="UP000828390"/>
    </source>
</evidence>
<keyword evidence="1" id="KW-1015">Disulfide bond</keyword>
<keyword evidence="2" id="KW-0768">Sushi</keyword>
<evidence type="ECO:0000313" key="4">
    <source>
        <dbReference type="EMBL" id="KAH3801050.1"/>
    </source>
</evidence>
<dbReference type="Proteomes" id="UP000828390">
    <property type="component" value="Unassembled WGS sequence"/>
</dbReference>
<comment type="caution">
    <text evidence="2">Lacks conserved residue(s) required for the propagation of feature annotation.</text>
</comment>
<name>A0A9D4J778_DREPO</name>
<sequence>MATSISTCRSRRHPIIGKDSIILIFVSDNHCQPPCIPFGAHVINPPRRIDIGTTMEFACDEQMNGRPTNRTCLLSKQWSGEQIDCTGIDRKLNKVLHSSHVYNFTTTCPSTICRIGHVACEKWGELW</sequence>
<dbReference type="InterPro" id="IPR000436">
    <property type="entry name" value="Sushi_SCR_CCP_dom"/>
</dbReference>
<evidence type="ECO:0000256" key="1">
    <source>
        <dbReference type="ARBA" id="ARBA00023157"/>
    </source>
</evidence>
<proteinExistence type="predicted"/>
<feature type="domain" description="Sushi" evidence="3">
    <location>
        <begin position="29"/>
        <end position="87"/>
    </location>
</feature>
<organism evidence="4 5">
    <name type="scientific">Dreissena polymorpha</name>
    <name type="common">Zebra mussel</name>
    <name type="synonym">Mytilus polymorpha</name>
    <dbReference type="NCBI Taxonomy" id="45954"/>
    <lineage>
        <taxon>Eukaryota</taxon>
        <taxon>Metazoa</taxon>
        <taxon>Spiralia</taxon>
        <taxon>Lophotrochozoa</taxon>
        <taxon>Mollusca</taxon>
        <taxon>Bivalvia</taxon>
        <taxon>Autobranchia</taxon>
        <taxon>Heteroconchia</taxon>
        <taxon>Euheterodonta</taxon>
        <taxon>Imparidentia</taxon>
        <taxon>Neoheterodontei</taxon>
        <taxon>Myida</taxon>
        <taxon>Dreissenoidea</taxon>
        <taxon>Dreissenidae</taxon>
        <taxon>Dreissena</taxon>
    </lineage>
</organism>